<feature type="transmembrane region" description="Helical" evidence="5">
    <location>
        <begin position="99"/>
        <end position="118"/>
    </location>
</feature>
<evidence type="ECO:0000256" key="3">
    <source>
        <dbReference type="ARBA" id="ARBA00022989"/>
    </source>
</evidence>
<evidence type="ECO:0000313" key="7">
    <source>
        <dbReference type="EMBL" id="MBF4764465.1"/>
    </source>
</evidence>
<keyword evidence="4 5" id="KW-0472">Membrane</keyword>
<gene>
    <name evidence="7" type="ORF">ISU07_15130</name>
</gene>
<feature type="transmembrane region" description="Helical" evidence="5">
    <location>
        <begin position="21"/>
        <end position="45"/>
    </location>
</feature>
<feature type="transmembrane region" description="Helical" evidence="5">
    <location>
        <begin position="65"/>
        <end position="87"/>
    </location>
</feature>
<dbReference type="CDD" id="cd06174">
    <property type="entry name" value="MFS"/>
    <property type="match status" value="1"/>
</dbReference>
<feature type="transmembrane region" description="Helical" evidence="5">
    <location>
        <begin position="371"/>
        <end position="394"/>
    </location>
</feature>
<dbReference type="GO" id="GO:0005886">
    <property type="term" value="C:plasma membrane"/>
    <property type="evidence" value="ECO:0007669"/>
    <property type="project" value="UniProtKB-SubCell"/>
</dbReference>
<keyword evidence="8" id="KW-1185">Reference proteome</keyword>
<feature type="transmembrane region" description="Helical" evidence="5">
    <location>
        <begin position="336"/>
        <end position="359"/>
    </location>
</feature>
<dbReference type="Proteomes" id="UP000640489">
    <property type="component" value="Unassembled WGS sequence"/>
</dbReference>
<evidence type="ECO:0000256" key="4">
    <source>
        <dbReference type="ARBA" id="ARBA00023136"/>
    </source>
</evidence>
<comment type="subcellular location">
    <subcellularLocation>
        <location evidence="1">Cell membrane</location>
        <topology evidence="1">Multi-pass membrane protein</topology>
    </subcellularLocation>
</comment>
<feature type="transmembrane region" description="Helical" evidence="5">
    <location>
        <begin position="186"/>
        <end position="206"/>
    </location>
</feature>
<feature type="transmembrane region" description="Helical" evidence="5">
    <location>
        <begin position="158"/>
        <end position="180"/>
    </location>
</feature>
<dbReference type="EMBL" id="JADKPN010000009">
    <property type="protein sequence ID" value="MBF4764465.1"/>
    <property type="molecule type" value="Genomic_DNA"/>
</dbReference>
<keyword evidence="3 5" id="KW-1133">Transmembrane helix</keyword>
<sequence length="423" mass="44364">MRPANVHESLASSDAARSRRVGWSFVASYAAAYLATSLVFIAPLLVTLALKVNALVGTDRGADSLSLVASVGSFVALVANPLFGRLSDRTTSRYGRRRPWLLIGLVGGTSGIVVVATADAVWQVLLGWCVAQLFFNALLAALVAVLPDQVPPEQRGTVAGVLGVCLPLASVGGTYVVNVFSGHELAMFLAPCVIGGFFIVVFALVLDDRRLEPTDRPAWSLRQLVSTYYVSPHRYPDFAWAFVSRFLFVLAYAFLVTYQAFYLLEHLGSTTAEVPHQIFLGTLVQAAVVVTAALVGGRLSDLTGRRKPFVVAASTVYGVALVVVAVAAGFDGYLVGMAIAGLGFGLYQAVDLALVADVLPETGDAAKDLGVLNIAGALPFSLAPALAPAILAVGAGSYRVLYVVAGLCAVLGAAAILPVRRVR</sequence>
<dbReference type="PROSITE" id="PS50850">
    <property type="entry name" value="MFS"/>
    <property type="match status" value="1"/>
</dbReference>
<dbReference type="Pfam" id="PF07690">
    <property type="entry name" value="MFS_1"/>
    <property type="match status" value="1"/>
</dbReference>
<dbReference type="PANTHER" id="PTHR23528:SF1">
    <property type="entry name" value="MAJOR FACILITATOR SUPERFAMILY (MFS) PROFILE DOMAIN-CONTAINING PROTEIN"/>
    <property type="match status" value="1"/>
</dbReference>
<feature type="domain" description="Major facilitator superfamily (MFS) profile" evidence="6">
    <location>
        <begin position="237"/>
        <end position="423"/>
    </location>
</feature>
<evidence type="ECO:0000313" key="8">
    <source>
        <dbReference type="Proteomes" id="UP000640489"/>
    </source>
</evidence>
<evidence type="ECO:0000256" key="1">
    <source>
        <dbReference type="ARBA" id="ARBA00004651"/>
    </source>
</evidence>
<proteinExistence type="predicted"/>
<dbReference type="InterPro" id="IPR036259">
    <property type="entry name" value="MFS_trans_sf"/>
</dbReference>
<evidence type="ECO:0000256" key="5">
    <source>
        <dbReference type="SAM" id="Phobius"/>
    </source>
</evidence>
<name>A0A930VGQ6_9ACTN</name>
<dbReference type="PANTHER" id="PTHR23528">
    <property type="match status" value="1"/>
</dbReference>
<reference evidence="7" key="1">
    <citation type="submission" date="2020-11" db="EMBL/GenBank/DDBJ databases">
        <title>Nocardioides sp. nov., isolated from Soil of Cynanchum wilfordii Hemsley rhizosphere.</title>
        <authorList>
            <person name="Lee J.-S."/>
            <person name="Suh M.K."/>
            <person name="Kim J.-S."/>
        </authorList>
    </citation>
    <scope>NUCLEOTIDE SEQUENCE</scope>
    <source>
        <strain evidence="7">KCTC 19275</strain>
    </source>
</reference>
<feature type="transmembrane region" description="Helical" evidence="5">
    <location>
        <begin position="124"/>
        <end position="146"/>
    </location>
</feature>
<organism evidence="7 8">
    <name type="scientific">Nocardioides islandensis</name>
    <dbReference type="NCBI Taxonomy" id="433663"/>
    <lineage>
        <taxon>Bacteria</taxon>
        <taxon>Bacillati</taxon>
        <taxon>Actinomycetota</taxon>
        <taxon>Actinomycetes</taxon>
        <taxon>Propionibacteriales</taxon>
        <taxon>Nocardioidaceae</taxon>
        <taxon>Nocardioides</taxon>
    </lineage>
</organism>
<comment type="caution">
    <text evidence="7">The sequence shown here is derived from an EMBL/GenBank/DDBJ whole genome shotgun (WGS) entry which is preliminary data.</text>
</comment>
<protein>
    <submittedName>
        <fullName evidence="7">MFS transporter</fullName>
    </submittedName>
</protein>
<evidence type="ECO:0000259" key="6">
    <source>
        <dbReference type="PROSITE" id="PS50850"/>
    </source>
</evidence>
<feature type="transmembrane region" description="Helical" evidence="5">
    <location>
        <begin position="238"/>
        <end position="258"/>
    </location>
</feature>
<accession>A0A930VGQ6</accession>
<dbReference type="AlphaFoldDB" id="A0A930VGQ6"/>
<dbReference type="InterPro" id="IPR011701">
    <property type="entry name" value="MFS"/>
</dbReference>
<keyword evidence="2 5" id="KW-0812">Transmembrane</keyword>
<dbReference type="Gene3D" id="1.20.1250.20">
    <property type="entry name" value="MFS general substrate transporter like domains"/>
    <property type="match status" value="2"/>
</dbReference>
<dbReference type="RefSeq" id="WP_194707653.1">
    <property type="nucleotide sequence ID" value="NZ_JADKPN010000009.1"/>
</dbReference>
<dbReference type="SUPFAM" id="SSF103473">
    <property type="entry name" value="MFS general substrate transporter"/>
    <property type="match status" value="1"/>
</dbReference>
<dbReference type="InterPro" id="IPR020846">
    <property type="entry name" value="MFS_dom"/>
</dbReference>
<feature type="transmembrane region" description="Helical" evidence="5">
    <location>
        <begin position="278"/>
        <end position="297"/>
    </location>
</feature>
<dbReference type="GO" id="GO:0022857">
    <property type="term" value="F:transmembrane transporter activity"/>
    <property type="evidence" value="ECO:0007669"/>
    <property type="project" value="InterPro"/>
</dbReference>
<evidence type="ECO:0000256" key="2">
    <source>
        <dbReference type="ARBA" id="ARBA00022692"/>
    </source>
</evidence>
<feature type="transmembrane region" description="Helical" evidence="5">
    <location>
        <begin position="400"/>
        <end position="419"/>
    </location>
</feature>
<feature type="transmembrane region" description="Helical" evidence="5">
    <location>
        <begin position="309"/>
        <end position="330"/>
    </location>
</feature>